<gene>
    <name evidence="6" type="ORF">VZD24_10705</name>
    <name evidence="5" type="ORF">VZD85_08675</name>
</gene>
<dbReference type="GO" id="GO:0008253">
    <property type="term" value="F:5'-nucleotidase activity"/>
    <property type="evidence" value="ECO:0007669"/>
    <property type="project" value="TreeGrafter"/>
</dbReference>
<dbReference type="EMBL" id="JAZBJM010000004">
    <property type="protein sequence ID" value="MEM0518422.1"/>
    <property type="molecule type" value="Genomic_DNA"/>
</dbReference>
<dbReference type="InterPro" id="IPR036907">
    <property type="entry name" value="5'-Nucleotdase_C_sf"/>
</dbReference>
<comment type="similarity">
    <text evidence="2">Belongs to the 5'-nucleotidase family.</text>
</comment>
<dbReference type="InterPro" id="IPR029052">
    <property type="entry name" value="Metallo-depent_PP-like"/>
</dbReference>
<evidence type="ECO:0000313" key="8">
    <source>
        <dbReference type="Proteomes" id="UP001390963"/>
    </source>
</evidence>
<dbReference type="PANTHER" id="PTHR11575">
    <property type="entry name" value="5'-NUCLEOTIDASE-RELATED"/>
    <property type="match status" value="1"/>
</dbReference>
<proteinExistence type="inferred from homology"/>
<organism evidence="5 7">
    <name type="scientific">Aequorivita flava</name>
    <dbReference type="NCBI Taxonomy" id="3114371"/>
    <lineage>
        <taxon>Bacteria</taxon>
        <taxon>Pseudomonadati</taxon>
        <taxon>Bacteroidota</taxon>
        <taxon>Flavobacteriia</taxon>
        <taxon>Flavobacteriales</taxon>
        <taxon>Flavobacteriaceae</taxon>
        <taxon>Aequorivita</taxon>
    </lineage>
</organism>
<dbReference type="GO" id="GO:0000166">
    <property type="term" value="F:nucleotide binding"/>
    <property type="evidence" value="ECO:0007669"/>
    <property type="project" value="UniProtKB-KW"/>
</dbReference>
<dbReference type="Gene3D" id="3.60.21.10">
    <property type="match status" value="1"/>
</dbReference>
<dbReference type="SUPFAM" id="SSF56300">
    <property type="entry name" value="Metallo-dependent phosphatases"/>
    <property type="match status" value="1"/>
</dbReference>
<keyword evidence="2" id="KW-0547">Nucleotide-binding</keyword>
<feature type="domain" description="5'-Nucleotidase C-terminal" evidence="4">
    <location>
        <begin position="336"/>
        <end position="476"/>
    </location>
</feature>
<evidence type="ECO:0000313" key="7">
    <source>
        <dbReference type="Proteomes" id="UP001388259"/>
    </source>
</evidence>
<evidence type="ECO:0000259" key="3">
    <source>
        <dbReference type="Pfam" id="PF00149"/>
    </source>
</evidence>
<dbReference type="PRINTS" id="PR01607">
    <property type="entry name" value="APYRASEFAMLY"/>
</dbReference>
<keyword evidence="8" id="KW-1185">Reference proteome</keyword>
<sequence length="515" mass="57203">MNKTIFFAILLGYFAVGCSSVKPTVNEQNKGGETVTLKFVQINDVYEIAPLSGGEYGGLARVAHIRDSIKEKFPNTYMFLAGDFLNPSLIGTLKVDGERVNGKQMVEVLNAMEIDLVTFGNHEFDLDEDDLQKRLNESTFEWTSANVRQVSEGGNKFFKSKQNNTTVPATDYSIFKANNAAGNSLKFGVFGVTLPSNPKDYVFYGDIYNEAERAYNLALQESDFVVGLTHVAIDEDIEIAKRVGSVPLIMGGHEHFNMLEKVGNTIISKADANAKSLYVHTFTYNLKNKYLQLDSELVMVTDKIASSPKVKAVVDKWTEIVDEKLKEVVENPEEVIYTATIPLDGTDTPSRSKQTNLGELIARSMAYSYNNEVAGALVNGGSIRIDDKLEGDITSIDIFRVLPFGGSVLKVALKGKLLKEILDYGELQSGEGAYLQRYNFSRNNKGAWQIGDGIETIVDSKTYTVAFSDFLLKGLDIPFLTPENKDIVKIYYPKDSETPADIRKAIIYYLKSQKN</sequence>
<evidence type="ECO:0000313" key="5">
    <source>
        <dbReference type="EMBL" id="MEM0518422.1"/>
    </source>
</evidence>
<comment type="caution">
    <text evidence="5">The sequence shown here is derived from an EMBL/GenBank/DDBJ whole genome shotgun (WGS) entry which is preliminary data.</text>
</comment>
<dbReference type="InterPro" id="IPR008334">
    <property type="entry name" value="5'-Nucleotdase_C"/>
</dbReference>
<dbReference type="InterPro" id="IPR004843">
    <property type="entry name" value="Calcineurin-like_PHP"/>
</dbReference>
<dbReference type="GO" id="GO:0030288">
    <property type="term" value="C:outer membrane-bounded periplasmic space"/>
    <property type="evidence" value="ECO:0007669"/>
    <property type="project" value="TreeGrafter"/>
</dbReference>
<reference evidence="5 8" key="1">
    <citation type="submission" date="2024-01" db="EMBL/GenBank/DDBJ databases">
        <title>Aequorivita flavus sp. nov., isolated from deep-sea sediment.</title>
        <authorList>
            <person name="Chen X."/>
        </authorList>
    </citation>
    <scope>NUCLEOTIDE SEQUENCE</scope>
    <source>
        <strain evidence="5">MCCC 1A16923</strain>
        <strain evidence="6 8">MCCC 1A16935</strain>
    </source>
</reference>
<name>A0AB35YW32_9FLAO</name>
<accession>A0AB35YW32</accession>
<dbReference type="InterPro" id="IPR006179">
    <property type="entry name" value="5_nucleotidase/apyrase"/>
</dbReference>
<dbReference type="GO" id="GO:0008768">
    <property type="term" value="F:UDP-sugar diphosphatase activity"/>
    <property type="evidence" value="ECO:0007669"/>
    <property type="project" value="TreeGrafter"/>
</dbReference>
<evidence type="ECO:0000256" key="2">
    <source>
        <dbReference type="RuleBase" id="RU362119"/>
    </source>
</evidence>
<evidence type="ECO:0000256" key="1">
    <source>
        <dbReference type="ARBA" id="ARBA00022729"/>
    </source>
</evidence>
<feature type="domain" description="Calcineurin-like phosphoesterase" evidence="3">
    <location>
        <begin position="37"/>
        <end position="255"/>
    </location>
</feature>
<protein>
    <submittedName>
        <fullName evidence="5">Bifunctional metallophosphatase/5'-nucleotidase</fullName>
    </submittedName>
</protein>
<dbReference type="Proteomes" id="UP001388259">
    <property type="component" value="Unassembled WGS sequence"/>
</dbReference>
<dbReference type="Gene3D" id="3.90.780.10">
    <property type="entry name" value="5'-Nucleotidase, C-terminal domain"/>
    <property type="match status" value="1"/>
</dbReference>
<dbReference type="Proteomes" id="UP001390963">
    <property type="component" value="Unassembled WGS sequence"/>
</dbReference>
<dbReference type="PROSITE" id="PS51257">
    <property type="entry name" value="PROKAR_LIPOPROTEIN"/>
    <property type="match status" value="1"/>
</dbReference>
<dbReference type="PANTHER" id="PTHR11575:SF24">
    <property type="entry name" value="5'-NUCLEOTIDASE"/>
    <property type="match status" value="1"/>
</dbReference>
<dbReference type="EMBL" id="JBANCF010000008">
    <property type="protein sequence ID" value="MEM0573990.1"/>
    <property type="molecule type" value="Genomic_DNA"/>
</dbReference>
<dbReference type="SUPFAM" id="SSF55816">
    <property type="entry name" value="5'-nucleotidase (syn. UDP-sugar hydrolase), C-terminal domain"/>
    <property type="match status" value="1"/>
</dbReference>
<dbReference type="RefSeq" id="WP_342687305.1">
    <property type="nucleotide sequence ID" value="NZ_JAZBJM010000004.1"/>
</dbReference>
<dbReference type="AlphaFoldDB" id="A0AB35YW32"/>
<keyword evidence="1" id="KW-0732">Signal</keyword>
<evidence type="ECO:0000313" key="6">
    <source>
        <dbReference type="EMBL" id="MEM0573990.1"/>
    </source>
</evidence>
<dbReference type="Pfam" id="PF00149">
    <property type="entry name" value="Metallophos"/>
    <property type="match status" value="1"/>
</dbReference>
<dbReference type="GO" id="GO:0009166">
    <property type="term" value="P:nucleotide catabolic process"/>
    <property type="evidence" value="ECO:0007669"/>
    <property type="project" value="InterPro"/>
</dbReference>
<dbReference type="Pfam" id="PF02872">
    <property type="entry name" value="5_nucleotid_C"/>
    <property type="match status" value="1"/>
</dbReference>
<keyword evidence="2" id="KW-0378">Hydrolase</keyword>
<evidence type="ECO:0000259" key="4">
    <source>
        <dbReference type="Pfam" id="PF02872"/>
    </source>
</evidence>